<sequence>MSCFPDRMLHQICPMHAVLTPTGHIRQAGPTLHKIAPTPLAGARFLEIFDVYRPRAVDSMAQLLQTEGRKLHLRLRGGIRTPLKGILVSDGQGGAVINLSFGIAVVDAVRDYALTSTDFAPTDLAVEMLYLVEAKSAAMDASRSLNTRLQGAMVAAEERAYTDTLTGLRNRRALDVALDRLCRAGQPFALMHIDLDFFKQVNDTMGHAAGDQVLRTAARIMAEETRKDDIAARVGGDEFVIVFDALTSRTRLRDLAARMIARIEEPVAHDDRSCRISASIGIAISESEQPDAAQMLETADIALYAAKRAGRARFRFFSPDMLETSDTPALPAARA</sequence>
<dbReference type="InterPro" id="IPR042463">
    <property type="entry name" value="HNOB_dom_associated_sf"/>
</dbReference>
<feature type="domain" description="GGDEF" evidence="1">
    <location>
        <begin position="186"/>
        <end position="319"/>
    </location>
</feature>
<dbReference type="FunFam" id="3.30.70.270:FF:000001">
    <property type="entry name" value="Diguanylate cyclase domain protein"/>
    <property type="match status" value="1"/>
</dbReference>
<protein>
    <submittedName>
        <fullName evidence="2">Diguanylate cyclase</fullName>
    </submittedName>
</protein>
<dbReference type="InterPro" id="IPR043128">
    <property type="entry name" value="Rev_trsase/Diguanyl_cyclase"/>
</dbReference>
<evidence type="ECO:0000259" key="1">
    <source>
        <dbReference type="PROSITE" id="PS50887"/>
    </source>
</evidence>
<dbReference type="Gene3D" id="3.30.70.270">
    <property type="match status" value="1"/>
</dbReference>
<dbReference type="Pfam" id="PF00990">
    <property type="entry name" value="GGDEF"/>
    <property type="match status" value="1"/>
</dbReference>
<dbReference type="PANTHER" id="PTHR46663">
    <property type="entry name" value="DIGUANYLATE CYCLASE DGCT-RELATED"/>
    <property type="match status" value="1"/>
</dbReference>
<dbReference type="PROSITE" id="PS50887">
    <property type="entry name" value="GGDEF"/>
    <property type="match status" value="1"/>
</dbReference>
<dbReference type="SUPFAM" id="SSF55073">
    <property type="entry name" value="Nucleotide cyclase"/>
    <property type="match status" value="1"/>
</dbReference>
<proteinExistence type="predicted"/>
<dbReference type="OrthoDB" id="9812260at2"/>
<dbReference type="InterPro" id="IPR052163">
    <property type="entry name" value="DGC-Regulatory_Protein"/>
</dbReference>
<dbReference type="AlphaFoldDB" id="A0A0W7WNT0"/>
<dbReference type="EMBL" id="LPXO01000001">
    <property type="protein sequence ID" value="KUF12164.1"/>
    <property type="molecule type" value="Genomic_DNA"/>
</dbReference>
<reference evidence="2 3" key="1">
    <citation type="submission" date="2015-12" db="EMBL/GenBank/DDBJ databases">
        <authorList>
            <person name="Shamseldin A."/>
            <person name="Moawad H."/>
            <person name="Abd El-Rahim W.M."/>
            <person name="Sadowsky M.J."/>
        </authorList>
    </citation>
    <scope>NUCLEOTIDE SEQUENCE [LARGE SCALE GENOMIC DNA]</scope>
    <source>
        <strain evidence="2 3">SJ5A-1</strain>
    </source>
</reference>
<comment type="caution">
    <text evidence="2">The sequence shown here is derived from an EMBL/GenBank/DDBJ whole genome shotgun (WGS) entry which is preliminary data.</text>
</comment>
<keyword evidence="3" id="KW-1185">Reference proteome</keyword>
<evidence type="ECO:0000313" key="3">
    <source>
        <dbReference type="Proteomes" id="UP000054396"/>
    </source>
</evidence>
<gene>
    <name evidence="2" type="ORF">AVJ23_00035</name>
</gene>
<evidence type="ECO:0000313" key="2">
    <source>
        <dbReference type="EMBL" id="KUF12164.1"/>
    </source>
</evidence>
<name>A0A0W7WNT0_9RHOB</name>
<dbReference type="NCBIfam" id="TIGR00254">
    <property type="entry name" value="GGDEF"/>
    <property type="match status" value="1"/>
</dbReference>
<dbReference type="STRING" id="1685382.AVJ23_00035"/>
<organism evidence="2 3">
    <name type="scientific">Pseudoponticoccus marisrubri</name>
    <dbReference type="NCBI Taxonomy" id="1685382"/>
    <lineage>
        <taxon>Bacteria</taxon>
        <taxon>Pseudomonadati</taxon>
        <taxon>Pseudomonadota</taxon>
        <taxon>Alphaproteobacteria</taxon>
        <taxon>Rhodobacterales</taxon>
        <taxon>Roseobacteraceae</taxon>
        <taxon>Pseudoponticoccus</taxon>
    </lineage>
</organism>
<dbReference type="Gene3D" id="3.30.450.260">
    <property type="entry name" value="Haem NO binding associated domain"/>
    <property type="match status" value="1"/>
</dbReference>
<dbReference type="SMART" id="SM00267">
    <property type="entry name" value="GGDEF"/>
    <property type="match status" value="1"/>
</dbReference>
<dbReference type="InterPro" id="IPR000160">
    <property type="entry name" value="GGDEF_dom"/>
</dbReference>
<dbReference type="PANTHER" id="PTHR46663:SF4">
    <property type="entry name" value="DIGUANYLATE CYCLASE DGCT-RELATED"/>
    <property type="match status" value="1"/>
</dbReference>
<dbReference type="CDD" id="cd01949">
    <property type="entry name" value="GGDEF"/>
    <property type="match status" value="1"/>
</dbReference>
<dbReference type="InterPro" id="IPR029787">
    <property type="entry name" value="Nucleotide_cyclase"/>
</dbReference>
<dbReference type="Proteomes" id="UP000054396">
    <property type="component" value="Unassembled WGS sequence"/>
</dbReference>
<accession>A0A0W7WNT0</accession>
<dbReference type="RefSeq" id="WP_058860114.1">
    <property type="nucleotide sequence ID" value="NZ_LPXO01000001.1"/>
</dbReference>
<dbReference type="GO" id="GO:0003824">
    <property type="term" value="F:catalytic activity"/>
    <property type="evidence" value="ECO:0007669"/>
    <property type="project" value="UniProtKB-ARBA"/>
</dbReference>